<dbReference type="STRING" id="159087.Daro_3433"/>
<name>Q47AG9_DECAR</name>
<dbReference type="eggNOG" id="ENOG5034BK0">
    <property type="taxonomic scope" value="Bacteria"/>
</dbReference>
<keyword evidence="1" id="KW-0732">Signal</keyword>
<organism evidence="2">
    <name type="scientific">Dechloromonas aromatica (strain RCB)</name>
    <dbReference type="NCBI Taxonomy" id="159087"/>
    <lineage>
        <taxon>Bacteria</taxon>
        <taxon>Pseudomonadati</taxon>
        <taxon>Pseudomonadota</taxon>
        <taxon>Betaproteobacteria</taxon>
        <taxon>Rhodocyclales</taxon>
        <taxon>Azonexaceae</taxon>
        <taxon>Dechloromonas</taxon>
    </lineage>
</organism>
<proteinExistence type="predicted"/>
<sequence>MHKHFFAILIFVLHSSAVLAEPHFVGYFEAKPDFGGAANRICITQLPNNYLNVVIATAYCPSKECMNARIDGLWFQSKLNAKRITYSSPGCKLKMLFTNSGARITHSANCRDNDHPYLYASGTYKYIKAEFNQDRCGP</sequence>
<reference evidence="2" key="1">
    <citation type="submission" date="2005-08" db="EMBL/GenBank/DDBJ databases">
        <title>Complete sequence of Dechloromonas aromatica RCB.</title>
        <authorList>
            <person name="Salinero K.K."/>
            <person name="Copeland A."/>
            <person name="Lucas S."/>
            <person name="Lapidus A."/>
            <person name="Barry K."/>
            <person name="Detter J.C."/>
            <person name="Glavina T."/>
            <person name="Hammon N."/>
            <person name="Israni S."/>
            <person name="Pitluck S."/>
            <person name="Di Bartolo G."/>
            <person name="Trong S."/>
            <person name="Schmutz J."/>
            <person name="Larimer F."/>
            <person name="Land M."/>
            <person name="Ivanova N."/>
            <person name="Richardson P."/>
        </authorList>
    </citation>
    <scope>NUCLEOTIDE SEQUENCE</scope>
    <source>
        <strain evidence="2">RCB</strain>
    </source>
</reference>
<protein>
    <submittedName>
        <fullName evidence="2">Probable signal peptide protein</fullName>
    </submittedName>
</protein>
<feature type="signal peptide" evidence="1">
    <location>
        <begin position="1"/>
        <end position="20"/>
    </location>
</feature>
<dbReference type="HOGENOM" id="CLU_1804623_0_0_4"/>
<dbReference type="EMBL" id="CP000089">
    <property type="protein sequence ID" value="AAZ48162.1"/>
    <property type="molecule type" value="Genomic_DNA"/>
</dbReference>
<dbReference type="KEGG" id="dar:Daro_3433"/>
<accession>Q47AG9</accession>
<evidence type="ECO:0000313" key="2">
    <source>
        <dbReference type="EMBL" id="AAZ48162.1"/>
    </source>
</evidence>
<evidence type="ECO:0000256" key="1">
    <source>
        <dbReference type="SAM" id="SignalP"/>
    </source>
</evidence>
<dbReference type="AlphaFoldDB" id="Q47AG9"/>
<gene>
    <name evidence="2" type="ordered locus">Daro_3433</name>
</gene>
<feature type="chain" id="PRO_5004233315" evidence="1">
    <location>
        <begin position="21"/>
        <end position="138"/>
    </location>
</feature>